<dbReference type="InterPro" id="IPR005502">
    <property type="entry name" value="Ribosyl_crysJ1"/>
</dbReference>
<feature type="binding site" evidence="3">
    <location>
        <position position="70"/>
    </location>
    <ligand>
        <name>Mg(2+)</name>
        <dbReference type="ChEBI" id="CHEBI:18420"/>
        <label>1</label>
    </ligand>
</feature>
<evidence type="ECO:0000256" key="2">
    <source>
        <dbReference type="ARBA" id="ARBA00022801"/>
    </source>
</evidence>
<dbReference type="InterPro" id="IPR050792">
    <property type="entry name" value="ADP-ribosylglycohydrolase"/>
</dbReference>
<dbReference type="GO" id="GO:0016787">
    <property type="term" value="F:hydrolase activity"/>
    <property type="evidence" value="ECO:0007669"/>
    <property type="project" value="UniProtKB-KW"/>
</dbReference>
<protein>
    <submittedName>
        <fullName evidence="4">ADP-ribosylglycohydrolase</fullName>
    </submittedName>
</protein>
<sequence>MAGRRMVDRWEDDNKIFMSLAIKKRVLPSLYGGIIGDMLGVPVEFKKRGTFTIDDITGYGTYNQPPGTWSDDTSLTLCLIENLIEKSDSAELIQKFVQYMESGYWTPHHEMFDIGRTTSEAITKFKSGTPAPECGGNAMFDNGNGALMRIAPVAFILINNFNFIGKIQTIKKYTEVTHAHPRSVVGSIIHVEFLLRLYYNNSPEDAIRQTKKLFDENFDKDHIYQKELQSYSRIFEEDFFSLPQEEIQSDGYVVHTLEAAIWCLGNSDSFSDAVLKAVNLGDDTDTVGAITGTLAGMYYKMDDIPKEWLEKITRKEDIDKLIEKFLSFCADKAIKEEYGD</sequence>
<dbReference type="Pfam" id="PF03747">
    <property type="entry name" value="ADP_ribosyl_GH"/>
    <property type="match status" value="1"/>
</dbReference>
<evidence type="ECO:0000256" key="1">
    <source>
        <dbReference type="ARBA" id="ARBA00010702"/>
    </source>
</evidence>
<proteinExistence type="inferred from homology"/>
<dbReference type="RefSeq" id="WP_063235273.1">
    <property type="nucleotide sequence ID" value="NZ_BCVO01000024.1"/>
</dbReference>
<gene>
    <name evidence="4" type="ORF">BS1321_09835</name>
</gene>
<keyword evidence="2 4" id="KW-0378">Hydrolase</keyword>
<dbReference type="Gene3D" id="1.10.4080.10">
    <property type="entry name" value="ADP-ribosylation/Crystallin J1"/>
    <property type="match status" value="1"/>
</dbReference>
<comment type="similarity">
    <text evidence="1">Belongs to the ADP-ribosylglycohydrolase family.</text>
</comment>
<comment type="cofactor">
    <cofactor evidence="3">
        <name>Mg(2+)</name>
        <dbReference type="ChEBI" id="CHEBI:18420"/>
    </cofactor>
    <text evidence="3">Binds 2 magnesium ions per subunit.</text>
</comment>
<dbReference type="OrthoDB" id="9798107at2"/>
<keyword evidence="3" id="KW-0460">Magnesium</keyword>
<organism evidence="4 5">
    <name type="scientific">Peribacillus simplex NBRC 15720 = DSM 1321</name>
    <dbReference type="NCBI Taxonomy" id="1349754"/>
    <lineage>
        <taxon>Bacteria</taxon>
        <taxon>Bacillati</taxon>
        <taxon>Bacillota</taxon>
        <taxon>Bacilli</taxon>
        <taxon>Bacillales</taxon>
        <taxon>Bacillaceae</taxon>
        <taxon>Peribacillus</taxon>
    </lineage>
</organism>
<feature type="binding site" evidence="3">
    <location>
        <position position="286"/>
    </location>
    <ligand>
        <name>Mg(2+)</name>
        <dbReference type="ChEBI" id="CHEBI:18420"/>
        <label>1</label>
    </ligand>
</feature>
<reference evidence="4 5" key="1">
    <citation type="submission" date="2016-10" db="EMBL/GenBank/DDBJ databases">
        <title>The whole genome sequencing and assembly of Bacillus simplex DSM 1321 strain.</title>
        <authorList>
            <person name="Park M.-K."/>
            <person name="Lee Y.-J."/>
            <person name="Yi H."/>
            <person name="Bahn Y.-S."/>
            <person name="Kim J.F."/>
            <person name="Lee D.-W."/>
        </authorList>
    </citation>
    <scope>NUCLEOTIDE SEQUENCE [LARGE SCALE GENOMIC DNA]</scope>
    <source>
        <strain evidence="4 5">DSM 1321</strain>
    </source>
</reference>
<feature type="binding site" evidence="3">
    <location>
        <position position="72"/>
    </location>
    <ligand>
        <name>Mg(2+)</name>
        <dbReference type="ChEBI" id="CHEBI:18420"/>
        <label>1</label>
    </ligand>
</feature>
<dbReference type="GO" id="GO:0046872">
    <property type="term" value="F:metal ion binding"/>
    <property type="evidence" value="ECO:0007669"/>
    <property type="project" value="UniProtKB-KW"/>
</dbReference>
<evidence type="ECO:0000313" key="4">
    <source>
        <dbReference type="EMBL" id="ASS94232.1"/>
    </source>
</evidence>
<keyword evidence="3" id="KW-0479">Metal-binding</keyword>
<dbReference type="PANTHER" id="PTHR16222:SF24">
    <property type="entry name" value="ADP-RIBOSYLHYDROLASE ARH3"/>
    <property type="match status" value="1"/>
</dbReference>
<dbReference type="GeneID" id="56473035"/>
<dbReference type="EMBL" id="CP017704">
    <property type="protein sequence ID" value="ASS94232.1"/>
    <property type="molecule type" value="Genomic_DNA"/>
</dbReference>
<dbReference type="Proteomes" id="UP000214618">
    <property type="component" value="Chromosome"/>
</dbReference>
<evidence type="ECO:0000256" key="3">
    <source>
        <dbReference type="PIRSR" id="PIRSR605502-1"/>
    </source>
</evidence>
<evidence type="ECO:0000313" key="5">
    <source>
        <dbReference type="Proteomes" id="UP000214618"/>
    </source>
</evidence>
<accession>A0A223EG69</accession>
<dbReference type="InterPro" id="IPR036705">
    <property type="entry name" value="Ribosyl_crysJ1_sf"/>
</dbReference>
<dbReference type="SUPFAM" id="SSF101478">
    <property type="entry name" value="ADP-ribosylglycohydrolase"/>
    <property type="match status" value="1"/>
</dbReference>
<dbReference type="AlphaFoldDB" id="A0A223EG69"/>
<feature type="binding site" evidence="3">
    <location>
        <position position="285"/>
    </location>
    <ligand>
        <name>Mg(2+)</name>
        <dbReference type="ChEBI" id="CHEBI:18420"/>
        <label>1</label>
    </ligand>
</feature>
<feature type="binding site" evidence="3">
    <location>
        <position position="283"/>
    </location>
    <ligand>
        <name>Mg(2+)</name>
        <dbReference type="ChEBI" id="CHEBI:18420"/>
        <label>1</label>
    </ligand>
</feature>
<feature type="binding site" evidence="3">
    <location>
        <position position="71"/>
    </location>
    <ligand>
        <name>Mg(2+)</name>
        <dbReference type="ChEBI" id="CHEBI:18420"/>
        <label>1</label>
    </ligand>
</feature>
<dbReference type="PANTHER" id="PTHR16222">
    <property type="entry name" value="ADP-RIBOSYLGLYCOHYDROLASE"/>
    <property type="match status" value="1"/>
</dbReference>
<name>A0A223EG69_9BACI</name>